<dbReference type="Pfam" id="PF04185">
    <property type="entry name" value="Phosphoesterase"/>
    <property type="match status" value="2"/>
</dbReference>
<keyword evidence="3" id="KW-0378">Hydrolase</keyword>
<dbReference type="InterPro" id="IPR007312">
    <property type="entry name" value="Phosphoesterase"/>
</dbReference>
<dbReference type="PANTHER" id="PTHR31956">
    <property type="entry name" value="NON-SPECIFIC PHOSPHOLIPASE C4-RELATED"/>
    <property type="match status" value="1"/>
</dbReference>
<dbReference type="InterPro" id="IPR006311">
    <property type="entry name" value="TAT_signal"/>
</dbReference>
<dbReference type="Gene3D" id="3.40.720.10">
    <property type="entry name" value="Alkaline Phosphatase, subunit A"/>
    <property type="match status" value="2"/>
</dbReference>
<dbReference type="PANTHER" id="PTHR31956:SF1">
    <property type="entry name" value="NON-SPECIFIC PHOSPHOLIPASE C1"/>
    <property type="match status" value="1"/>
</dbReference>
<dbReference type="Pfam" id="PF05506">
    <property type="entry name" value="PLipase_C_C"/>
    <property type="match status" value="2"/>
</dbReference>
<dbReference type="EMBL" id="CP051774">
    <property type="protein sequence ID" value="QJE95532.1"/>
    <property type="molecule type" value="Genomic_DNA"/>
</dbReference>
<name>A0A858RFL4_9BACT</name>
<dbReference type="KEGG" id="luo:HHL09_06955"/>
<feature type="region of interest" description="Disordered" evidence="4">
    <location>
        <begin position="815"/>
        <end position="847"/>
    </location>
</feature>
<dbReference type="AlphaFoldDB" id="A0A858RFL4"/>
<evidence type="ECO:0000256" key="2">
    <source>
        <dbReference type="ARBA" id="ARBA00012018"/>
    </source>
</evidence>
<dbReference type="InterPro" id="IPR017850">
    <property type="entry name" value="Alkaline_phosphatase_core_sf"/>
</dbReference>
<dbReference type="GO" id="GO:0016042">
    <property type="term" value="P:lipid catabolic process"/>
    <property type="evidence" value="ECO:0007669"/>
    <property type="project" value="InterPro"/>
</dbReference>
<dbReference type="NCBIfam" id="TIGR03396">
    <property type="entry name" value="PC_PLC"/>
    <property type="match status" value="1"/>
</dbReference>
<reference evidence="6 7" key="1">
    <citation type="submission" date="2020-04" db="EMBL/GenBank/DDBJ databases">
        <title>Luteolibacter sp. G-1-1-1 isolated from soil.</title>
        <authorList>
            <person name="Dahal R.H."/>
        </authorList>
    </citation>
    <scope>NUCLEOTIDE SEQUENCE [LARGE SCALE GENOMIC DNA]</scope>
    <source>
        <strain evidence="6 7">G-1-1-1</strain>
    </source>
</reference>
<evidence type="ECO:0000313" key="6">
    <source>
        <dbReference type="EMBL" id="QJE95532.1"/>
    </source>
</evidence>
<evidence type="ECO:0000259" key="5">
    <source>
        <dbReference type="Pfam" id="PF05506"/>
    </source>
</evidence>
<feature type="region of interest" description="Disordered" evidence="4">
    <location>
        <begin position="198"/>
        <end position="217"/>
    </location>
</feature>
<dbReference type="GO" id="GO:0034480">
    <property type="term" value="F:phosphatidylcholine phospholipase C activity"/>
    <property type="evidence" value="ECO:0007669"/>
    <property type="project" value="UniProtKB-EC"/>
</dbReference>
<dbReference type="EC" id="3.1.4.3" evidence="2"/>
<dbReference type="InterPro" id="IPR008475">
    <property type="entry name" value="PLipase_C_C"/>
</dbReference>
<dbReference type="InterPro" id="IPR017767">
    <property type="entry name" value="PC-PLC"/>
</dbReference>
<evidence type="ECO:0000256" key="4">
    <source>
        <dbReference type="SAM" id="MobiDB-lite"/>
    </source>
</evidence>
<accession>A0A858RFL4</accession>
<proteinExistence type="inferred from homology"/>
<evidence type="ECO:0000256" key="3">
    <source>
        <dbReference type="ARBA" id="ARBA00022801"/>
    </source>
</evidence>
<feature type="domain" description="Bacterial phospholipase C C-terminal" evidence="5">
    <location>
        <begin position="741"/>
        <end position="811"/>
    </location>
</feature>
<dbReference type="RefSeq" id="WP_169453846.1">
    <property type="nucleotide sequence ID" value="NZ_CP051774.1"/>
</dbReference>
<organism evidence="6 7">
    <name type="scientific">Luteolibacter luteus</name>
    <dbReference type="NCBI Taxonomy" id="2728835"/>
    <lineage>
        <taxon>Bacteria</taxon>
        <taxon>Pseudomonadati</taxon>
        <taxon>Verrucomicrobiota</taxon>
        <taxon>Verrucomicrobiia</taxon>
        <taxon>Verrucomicrobiales</taxon>
        <taxon>Verrucomicrobiaceae</taxon>
        <taxon>Luteolibacter</taxon>
    </lineage>
</organism>
<sequence length="847" mass="93865">MISRREFLRRASLLSGGLGAMSVVPPSILKAAGIEPAEGSTFLDAEHVVILMQENRSFDHAFGTLRGVRGFDDPRAITIPGGKPVWLQTDVKGDTYAPFGLKIHESSSTWMSCLPHSRYAEVAAGNDGKHDRWLPVMKSGIAEYAEMPLTLGYYDRGDIPFYYAFADAFTVCDQHFCSLQTSTTPNRLYLWTGTSRDPRDPNSAALLSNDEADHDTHPDWPTFPERLEAHGIPWKIYQNEVDFPTGLSPLAASWLANFGDNPMEYFAQYHVEFSPLRLADLQARLDLLQKQLEAPPDAALSPEEVVTRREGIERKIVAISLELERCSPENFAKLPAREQSIHRKAFTTNTGDPAYRELATLGYLEGEEQREVTIPAGDIFHQFRKDVDEGKLPTVSWLVAPENFSDHPSAPWYGAWYVSEVLDILTKNPEVWKKTIFILTYDENDGYFDHVPPFTAPHPDFPSTGIASSGIDTHLEFDKRGNPLGLGYRVPMVIASPWSRGGNVCSEVFDHTSVLQFLELFLSHKTGEEVRETNIGSWRRAVCGDLTSAFRPHGGEGDVNPLPVKLDAFVEGIHRASFMEPPVGFKALGDEEIRDVLENPWSSVHLPRQEPGLRPSCALPYELLAEGKLNRGAGSFEVMFEVAESRSGKKAAGAPFQVYAPGATHPDDAASYTDAPAPLEEARRWAFAVRTGEKLSYSWPLVRFEEERYFLRAYGPNGFFREYGGDASDPELLLASGYSGGRLLLRVANLGSVPLELELKDHAYGAGISRRSFAPGSDETLSFDLTASHRWYDLGVAITGSPRFSRRFAGRVETGEHGMSDPLIGRSGAATAGNPRPDSPDPGQRRE</sequence>
<feature type="domain" description="Bacterial phospholipase C C-terminal" evidence="5">
    <location>
        <begin position="615"/>
        <end position="726"/>
    </location>
</feature>
<evidence type="ECO:0000313" key="7">
    <source>
        <dbReference type="Proteomes" id="UP000501812"/>
    </source>
</evidence>
<dbReference type="Proteomes" id="UP000501812">
    <property type="component" value="Chromosome"/>
</dbReference>
<evidence type="ECO:0000256" key="1">
    <source>
        <dbReference type="ARBA" id="ARBA00009717"/>
    </source>
</evidence>
<comment type="similarity">
    <text evidence="1">Belongs to the bacterial phospholipase C family.</text>
</comment>
<dbReference type="PROSITE" id="PS51318">
    <property type="entry name" value="TAT"/>
    <property type="match status" value="1"/>
</dbReference>
<protein>
    <recommendedName>
        <fullName evidence="2">phospholipase C</fullName>
        <ecNumber evidence="2">3.1.4.3</ecNumber>
    </recommendedName>
</protein>
<gene>
    <name evidence="6" type="ORF">HHL09_06955</name>
</gene>
<keyword evidence="7" id="KW-1185">Reference proteome</keyword>